<evidence type="ECO:0000313" key="3">
    <source>
        <dbReference type="Proteomes" id="UP001651158"/>
    </source>
</evidence>
<feature type="coiled-coil region" evidence="1">
    <location>
        <begin position="427"/>
        <end position="483"/>
    </location>
</feature>
<comment type="caution">
    <text evidence="2">The sequence shown here is derived from an EMBL/GenBank/DDBJ whole genome shotgun (WGS) entry which is preliminary data.</text>
</comment>
<proteinExistence type="predicted"/>
<keyword evidence="1" id="KW-0175">Coiled coil</keyword>
<sequence>MDTNDRTSLHQNVKLIRTAGEFVRRSQSMGGFYQNHVDLPRRHHQLRRSRSANSMLHLTLQAPPDDTSYYKPNSERICSARDNGSEIYGVRLLRVTPNSEFPMAFRGLEVTSQPPPTLQLNLPQRFDPPNSQLQRMEQLYKAKIARMSEELRFFRTTARKEGHHELSKSLPDVSLTGEISALKLAIAQLEREQIDLLRLILYLRGRLRQVSKENVELATKAAEASAAAETVKRQLAIADAARNRAVEEVESLKTRFSDALRHHELQQKEALCNTLNQSDTRLEVIRASLLLAEKRAAEASARVSHAEDQLTDLTKRFQATDAENKCLREENTRLTEELKKSLAKASIQSEEVMKKLTHFQEQANLDEDAMRDSINLLRSQLREALERAEKSQTELILANEAQVRFLSRNSALEQRLKQMESDLVTASQCHEAEMREVKETAAAQETQLRSALEQLTHLYDARLSHAEDLFNQQHRLLKKLREECQSNVEAFDLTVSQMDKRQQVLLNEAQTVREIAEVNGEERDRLYSETVEHLTQADCLARQVSRLEHTLSTKNTEINRLNDNHRTLVKDARVLLKEVKHLQNMLSQCISEKENILFQQYISGSYEVQEVIARLEKAPPE</sequence>
<organism evidence="2 3">
    <name type="scientific">Taenia crassiceps</name>
    <dbReference type="NCBI Taxonomy" id="6207"/>
    <lineage>
        <taxon>Eukaryota</taxon>
        <taxon>Metazoa</taxon>
        <taxon>Spiralia</taxon>
        <taxon>Lophotrochozoa</taxon>
        <taxon>Platyhelminthes</taxon>
        <taxon>Cestoda</taxon>
        <taxon>Eucestoda</taxon>
        <taxon>Cyclophyllidea</taxon>
        <taxon>Taeniidae</taxon>
        <taxon>Taenia</taxon>
    </lineage>
</organism>
<feature type="coiled-coil region" evidence="1">
    <location>
        <begin position="289"/>
        <end position="344"/>
    </location>
</feature>
<feature type="coiled-coil region" evidence="1">
    <location>
        <begin position="371"/>
        <end position="401"/>
    </location>
</feature>
<keyword evidence="3" id="KW-1185">Reference proteome</keyword>
<dbReference type="EMBL" id="JAKROA010000003">
    <property type="protein sequence ID" value="KAL5108800.1"/>
    <property type="molecule type" value="Genomic_DNA"/>
</dbReference>
<reference evidence="2 3" key="1">
    <citation type="journal article" date="2022" name="Front. Cell. Infect. Microbiol.">
        <title>The Genomes of Two Strains of Taenia crassiceps the Animal Model for the Study of Human Cysticercosis.</title>
        <authorList>
            <person name="Bobes R.J."/>
            <person name="Estrada K."/>
            <person name="Rios-Valencia D.G."/>
            <person name="Calderon-Gallegos A."/>
            <person name="de la Torre P."/>
            <person name="Carrero J.C."/>
            <person name="Sanchez-Flores A."/>
            <person name="Laclette J.P."/>
        </authorList>
    </citation>
    <scope>NUCLEOTIDE SEQUENCE [LARGE SCALE GENOMIC DNA]</scope>
    <source>
        <strain evidence="2">WFUcys</strain>
    </source>
</reference>
<gene>
    <name evidence="2" type="ORF">TcWFU_003988</name>
</gene>
<dbReference type="Proteomes" id="UP001651158">
    <property type="component" value="Unassembled WGS sequence"/>
</dbReference>
<protein>
    <submittedName>
        <fullName evidence="2">Uncharacterized protein</fullName>
    </submittedName>
</protein>
<evidence type="ECO:0000313" key="2">
    <source>
        <dbReference type="EMBL" id="KAL5108800.1"/>
    </source>
</evidence>
<evidence type="ECO:0000256" key="1">
    <source>
        <dbReference type="SAM" id="Coils"/>
    </source>
</evidence>
<name>A0ABR4QGQ3_9CEST</name>
<accession>A0ABR4QGQ3</accession>